<dbReference type="GO" id="GO:0009055">
    <property type="term" value="F:electron transfer activity"/>
    <property type="evidence" value="ECO:0007669"/>
    <property type="project" value="InterPro"/>
</dbReference>
<evidence type="ECO:0000256" key="9">
    <source>
        <dbReference type="PIRSR" id="PIRSR000294-2"/>
    </source>
</evidence>
<keyword evidence="12" id="KW-0575">Peroxidase</keyword>
<comment type="PTM">
    <text evidence="8">Binds 2 heme groups per subunit.</text>
</comment>
<comment type="cofactor">
    <cofactor evidence="8">
        <name>heme</name>
        <dbReference type="ChEBI" id="CHEBI:30413"/>
    </cofactor>
    <text evidence="8">Binds 2 heme groups.</text>
</comment>
<evidence type="ECO:0000256" key="6">
    <source>
        <dbReference type="ARBA" id="ARBA00023002"/>
    </source>
</evidence>
<evidence type="ECO:0000256" key="10">
    <source>
        <dbReference type="SAM" id="MobiDB-lite"/>
    </source>
</evidence>
<evidence type="ECO:0000256" key="2">
    <source>
        <dbReference type="ARBA" id="ARBA00022617"/>
    </source>
</evidence>
<dbReference type="Pfam" id="PF03150">
    <property type="entry name" value="CCP_MauG"/>
    <property type="match status" value="1"/>
</dbReference>
<dbReference type="SUPFAM" id="SSF46626">
    <property type="entry name" value="Cytochrome c"/>
    <property type="match status" value="2"/>
</dbReference>
<dbReference type="InterPro" id="IPR026259">
    <property type="entry name" value="MauG/Cytc_peroxidase"/>
</dbReference>
<dbReference type="GO" id="GO:0004130">
    <property type="term" value="F:cytochrome-c peroxidase activity"/>
    <property type="evidence" value="ECO:0007669"/>
    <property type="project" value="TreeGrafter"/>
</dbReference>
<proteinExistence type="predicted"/>
<dbReference type="Proteomes" id="UP000249819">
    <property type="component" value="Unassembled WGS sequence"/>
</dbReference>
<dbReference type="GO" id="GO:0020037">
    <property type="term" value="F:heme binding"/>
    <property type="evidence" value="ECO:0007669"/>
    <property type="project" value="InterPro"/>
</dbReference>
<dbReference type="PROSITE" id="PS51007">
    <property type="entry name" value="CYTC"/>
    <property type="match status" value="2"/>
</dbReference>
<feature type="domain" description="Cytochrome c" evidence="11">
    <location>
        <begin position="90"/>
        <end position="203"/>
    </location>
</feature>
<dbReference type="GO" id="GO:0042597">
    <property type="term" value="C:periplasmic space"/>
    <property type="evidence" value="ECO:0007669"/>
    <property type="project" value="UniProtKB-SubCell"/>
</dbReference>
<dbReference type="AlphaFoldDB" id="A0A327VY18"/>
<dbReference type="InterPro" id="IPR004852">
    <property type="entry name" value="Di-haem_cyt_c_peroxidsae"/>
</dbReference>
<feature type="binding site" description="covalent" evidence="8">
    <location>
        <position position="259"/>
    </location>
    <ligand>
        <name>heme c</name>
        <dbReference type="ChEBI" id="CHEBI:61717"/>
        <label>2</label>
    </ligand>
</feature>
<dbReference type="InterPro" id="IPR051395">
    <property type="entry name" value="Cytochrome_c_Peroxidase/MauG"/>
</dbReference>
<keyword evidence="2 8" id="KW-0349">Heme</keyword>
<evidence type="ECO:0000313" key="13">
    <source>
        <dbReference type="Proteomes" id="UP000249819"/>
    </source>
</evidence>
<organism evidence="12 13">
    <name type="scientific">Chitinophaga dinghuensis</name>
    <dbReference type="NCBI Taxonomy" id="1539050"/>
    <lineage>
        <taxon>Bacteria</taxon>
        <taxon>Pseudomonadati</taxon>
        <taxon>Bacteroidota</taxon>
        <taxon>Chitinophagia</taxon>
        <taxon>Chitinophagales</taxon>
        <taxon>Chitinophagaceae</taxon>
        <taxon>Chitinophaga</taxon>
    </lineage>
</organism>
<keyword evidence="6" id="KW-0560">Oxidoreductase</keyword>
<accession>A0A327VY18</accession>
<evidence type="ECO:0000313" key="12">
    <source>
        <dbReference type="EMBL" id="RAJ80243.1"/>
    </source>
</evidence>
<dbReference type="PIRSF" id="PIRSF000294">
    <property type="entry name" value="Cytochrome-c_peroxidase"/>
    <property type="match status" value="1"/>
</dbReference>
<evidence type="ECO:0000259" key="11">
    <source>
        <dbReference type="PROSITE" id="PS51007"/>
    </source>
</evidence>
<evidence type="ECO:0000256" key="3">
    <source>
        <dbReference type="ARBA" id="ARBA00022723"/>
    </source>
</evidence>
<keyword evidence="7 9" id="KW-0408">Iron</keyword>
<dbReference type="GO" id="GO:0046872">
    <property type="term" value="F:metal ion binding"/>
    <property type="evidence" value="ECO:0007669"/>
    <property type="project" value="UniProtKB-KW"/>
</dbReference>
<dbReference type="RefSeq" id="WP_211323917.1">
    <property type="nucleotide sequence ID" value="NZ_QLMA01000005.1"/>
</dbReference>
<comment type="caution">
    <text evidence="12">The sequence shown here is derived from an EMBL/GenBank/DDBJ whole genome shotgun (WGS) entry which is preliminary data.</text>
</comment>
<evidence type="ECO:0000256" key="5">
    <source>
        <dbReference type="ARBA" id="ARBA00022764"/>
    </source>
</evidence>
<name>A0A327VY18_9BACT</name>
<dbReference type="Gene3D" id="1.10.760.10">
    <property type="entry name" value="Cytochrome c-like domain"/>
    <property type="match status" value="2"/>
</dbReference>
<evidence type="ECO:0000256" key="4">
    <source>
        <dbReference type="ARBA" id="ARBA00022729"/>
    </source>
</evidence>
<gene>
    <name evidence="12" type="ORF">CLV59_105351</name>
</gene>
<feature type="binding site" description="axial binding residue" evidence="9">
    <location>
        <position position="116"/>
    </location>
    <ligand>
        <name>heme c</name>
        <dbReference type="ChEBI" id="CHEBI:61717"/>
        <label>1</label>
    </ligand>
    <ligandPart>
        <name>Fe</name>
        <dbReference type="ChEBI" id="CHEBI:18248"/>
    </ligandPart>
</feature>
<dbReference type="InterPro" id="IPR009056">
    <property type="entry name" value="Cyt_c-like_dom"/>
</dbReference>
<dbReference type="PROSITE" id="PS51257">
    <property type="entry name" value="PROKAR_LIPOPROTEIN"/>
    <property type="match status" value="1"/>
</dbReference>
<feature type="binding site" description="covalent" evidence="8">
    <location>
        <position position="112"/>
    </location>
    <ligand>
        <name>heme c</name>
        <dbReference type="ChEBI" id="CHEBI:61717"/>
        <label>1</label>
    </ligand>
</feature>
<keyword evidence="13" id="KW-1185">Reference proteome</keyword>
<evidence type="ECO:0000256" key="1">
    <source>
        <dbReference type="ARBA" id="ARBA00004418"/>
    </source>
</evidence>
<feature type="binding site" description="covalent" evidence="8">
    <location>
        <position position="115"/>
    </location>
    <ligand>
        <name>heme c</name>
        <dbReference type="ChEBI" id="CHEBI:61717"/>
        <label>1</label>
    </ligand>
</feature>
<dbReference type="PANTHER" id="PTHR30600:SF10">
    <property type="entry name" value="BLL6722 PROTEIN"/>
    <property type="match status" value="1"/>
</dbReference>
<reference evidence="12 13" key="1">
    <citation type="submission" date="2018-06" db="EMBL/GenBank/DDBJ databases">
        <title>Genomic Encyclopedia of Archaeal and Bacterial Type Strains, Phase II (KMG-II): from individual species to whole genera.</title>
        <authorList>
            <person name="Goeker M."/>
        </authorList>
    </citation>
    <scope>NUCLEOTIDE SEQUENCE [LARGE SCALE GENOMIC DNA]</scope>
    <source>
        <strain evidence="12 13">DSM 29821</strain>
    </source>
</reference>
<feature type="binding site" description="axial binding residue" evidence="9">
    <location>
        <position position="263"/>
    </location>
    <ligand>
        <name>heme c</name>
        <dbReference type="ChEBI" id="CHEBI:61717"/>
        <label>2</label>
    </ligand>
    <ligandPart>
        <name>Fe</name>
        <dbReference type="ChEBI" id="CHEBI:18248"/>
    </ligandPart>
</feature>
<feature type="region of interest" description="Disordered" evidence="10">
    <location>
        <begin position="29"/>
        <end position="48"/>
    </location>
</feature>
<keyword evidence="4" id="KW-0732">Signal</keyword>
<sequence length="400" mass="44020">MNHKTRMLLGTLMAPTIFTLFSCSKKDTPALPKEQPGTSPGGNGTGSPVLPPQLFDYVNAINSMPSYIRDYVNSVPSVDNTPKDNPITNAGATLGRVLFYDKQLSVNNTIACASCHLQKNAFSDPAALSKGFDGKTTRRNSMALVNVRFFADKAMFWDMRAGSLEAQTLMPIQDHIEMGMPSLAALEAKLKQVDYYAPLFKAAFGNEEINSDRISRALSQFVRSIVSFNSRYDQGLKNNFANFTPQEKSGLSLFQHKFCAECHNDLQHSGFNQFPTMLIVENSGRNTGFGSNNGLEENYTDKGIGEITGLPQDQGTFKIPTLKNIALTAPYMHDGRFATLEDVLNHYSHGIKPGPNTGTQIKNGPINLTDQEQKDIIAFLHTLTDQSLVTDPKYADPFGK</sequence>
<keyword evidence="5" id="KW-0574">Periplasm</keyword>
<feature type="domain" description="Cytochrome c" evidence="11">
    <location>
        <begin position="245"/>
        <end position="384"/>
    </location>
</feature>
<comment type="subcellular location">
    <subcellularLocation>
        <location evidence="1">Periplasm</location>
    </subcellularLocation>
</comment>
<protein>
    <submittedName>
        <fullName evidence="12">Cytochrome c peroxidase</fullName>
    </submittedName>
</protein>
<feature type="binding site" description="covalent" evidence="8">
    <location>
        <position position="262"/>
    </location>
    <ligand>
        <name>heme c</name>
        <dbReference type="ChEBI" id="CHEBI:61717"/>
        <label>2</label>
    </ligand>
</feature>
<dbReference type="PANTHER" id="PTHR30600">
    <property type="entry name" value="CYTOCHROME C PEROXIDASE-RELATED"/>
    <property type="match status" value="1"/>
</dbReference>
<dbReference type="InterPro" id="IPR036909">
    <property type="entry name" value="Cyt_c-like_dom_sf"/>
</dbReference>
<evidence type="ECO:0000256" key="7">
    <source>
        <dbReference type="ARBA" id="ARBA00023004"/>
    </source>
</evidence>
<keyword evidence="3 9" id="KW-0479">Metal-binding</keyword>
<evidence type="ECO:0000256" key="8">
    <source>
        <dbReference type="PIRSR" id="PIRSR000294-1"/>
    </source>
</evidence>
<dbReference type="EMBL" id="QLMA01000005">
    <property type="protein sequence ID" value="RAJ80243.1"/>
    <property type="molecule type" value="Genomic_DNA"/>
</dbReference>